<evidence type="ECO:0000313" key="2">
    <source>
        <dbReference type="EMBL" id="ARO45363.1"/>
    </source>
</evidence>
<reference evidence="2" key="1">
    <citation type="submission" date="2016-03" db="EMBL/GenBank/DDBJ databases">
        <title>The evolution of Pseudomonas syringae pv. actinidiae in New Zealand.</title>
        <authorList>
            <person name="Taiaroa G."/>
            <person name="Poulter R.T.M."/>
            <person name="Lamont I."/>
            <person name="Stockwell P."/>
            <person name="Butler M.I."/>
        </authorList>
    </citation>
    <scope>NUCLEOTIDE SEQUENCE</scope>
    <source>
        <strain evidence="2">RT849</strain>
    </source>
</reference>
<accession>A0A2P0QG42</accession>
<dbReference type="AlphaFoldDB" id="A0A2P0QG42"/>
<protein>
    <submittedName>
        <fullName evidence="2">Putative exported protein</fullName>
    </submittedName>
</protein>
<keyword evidence="1" id="KW-0812">Transmembrane</keyword>
<organism evidence="2">
    <name type="scientific">Pseudomonas syringae pv. actinidiae</name>
    <dbReference type="NCBI Taxonomy" id="103796"/>
    <lineage>
        <taxon>Bacteria</taxon>
        <taxon>Pseudomonadati</taxon>
        <taxon>Pseudomonadota</taxon>
        <taxon>Gammaproteobacteria</taxon>
        <taxon>Pseudomonadales</taxon>
        <taxon>Pseudomonadaceae</taxon>
        <taxon>Pseudomonas</taxon>
        <taxon>Pseudomonas syringae</taxon>
    </lineage>
</organism>
<keyword evidence="1" id="KW-0472">Membrane</keyword>
<keyword evidence="1" id="KW-1133">Transmembrane helix</keyword>
<dbReference type="EMBL" id="KX009065">
    <property type="protein sequence ID" value="ARO45363.1"/>
    <property type="molecule type" value="Genomic_DNA"/>
</dbReference>
<evidence type="ECO:0000256" key="1">
    <source>
        <dbReference type="SAM" id="Phobius"/>
    </source>
</evidence>
<dbReference type="InterPro" id="IPR021548">
    <property type="entry name" value="DUF2895"/>
</dbReference>
<sequence length="229" mass="25996">MSSERAAMSRFLKLADSQRAHITSLRMAIVLLALLALGLGIGWYRAPQDMTIHVPPDLRSGSTRLWWDVPPQSVYTFGLYIFQQMNRWPVDGEQDYQANITRLDSYITPACKQYLQSDFELRRSSGELRKRVRGVYEIPGRGYGDSPEIRTVSNSVDDWTVTLDLTADEYYGGQLVKRALARYPLHVVRMDVDPERNPFGMAWDCYSGAPQRIEGSVEAPAPQSKGVFK</sequence>
<name>A0A2P0QG42_PSESF</name>
<dbReference type="Pfam" id="PF11444">
    <property type="entry name" value="DUF2895"/>
    <property type="match status" value="1"/>
</dbReference>
<proteinExistence type="predicted"/>
<dbReference type="NCBIfam" id="TIGR03746">
    <property type="entry name" value="conj_TIGR03746"/>
    <property type="match status" value="1"/>
</dbReference>
<feature type="transmembrane region" description="Helical" evidence="1">
    <location>
        <begin position="21"/>
        <end position="44"/>
    </location>
</feature>